<protein>
    <submittedName>
        <fullName evidence="3">Oxygenase MpaB family protein</fullName>
    </submittedName>
</protein>
<evidence type="ECO:0000256" key="1">
    <source>
        <dbReference type="SAM" id="MobiDB-lite"/>
    </source>
</evidence>
<dbReference type="PANTHER" id="PTHR36151:SF3">
    <property type="entry name" value="ER-BOUND OXYGENASE MPAB_MPAB'_RUBBER OXYGENASE CATALYTIC DOMAIN-CONTAINING PROTEIN"/>
    <property type="match status" value="1"/>
</dbReference>
<reference evidence="4" key="1">
    <citation type="journal article" date="2019" name="Int. J. Syst. Evol. Microbiol.">
        <title>The Global Catalogue of Microorganisms (GCM) 10K type strain sequencing project: providing services to taxonomists for standard genome sequencing and annotation.</title>
        <authorList>
            <consortium name="The Broad Institute Genomics Platform"/>
            <consortium name="The Broad Institute Genome Sequencing Center for Infectious Disease"/>
            <person name="Wu L."/>
            <person name="Ma J."/>
        </authorList>
    </citation>
    <scope>NUCLEOTIDE SEQUENCE [LARGE SCALE GENOMIC DNA]</scope>
    <source>
        <strain evidence="4">JCM 15577</strain>
    </source>
</reference>
<dbReference type="Proteomes" id="UP001501690">
    <property type="component" value="Unassembled WGS sequence"/>
</dbReference>
<dbReference type="RefSeq" id="WP_344070922.1">
    <property type="nucleotide sequence ID" value="NZ_BAAAPL010000001.1"/>
</dbReference>
<gene>
    <name evidence="3" type="ORF">GCM10009808_14570</name>
</gene>
<evidence type="ECO:0000259" key="2">
    <source>
        <dbReference type="Pfam" id="PF09995"/>
    </source>
</evidence>
<feature type="domain" description="ER-bound oxygenase mpaB/mpaB'/Rubber oxygenase catalytic" evidence="2">
    <location>
        <begin position="41"/>
        <end position="258"/>
    </location>
</feature>
<keyword evidence="4" id="KW-1185">Reference proteome</keyword>
<dbReference type="EMBL" id="BAAAPL010000001">
    <property type="protein sequence ID" value="GAA1698168.1"/>
    <property type="molecule type" value="Genomic_DNA"/>
</dbReference>
<proteinExistence type="predicted"/>
<organism evidence="3 4">
    <name type="scientific">Microbacterium sediminicola</name>
    <dbReference type="NCBI Taxonomy" id="415210"/>
    <lineage>
        <taxon>Bacteria</taxon>
        <taxon>Bacillati</taxon>
        <taxon>Actinomycetota</taxon>
        <taxon>Actinomycetes</taxon>
        <taxon>Micrococcales</taxon>
        <taxon>Microbacteriaceae</taxon>
        <taxon>Microbacterium</taxon>
    </lineage>
</organism>
<feature type="compositionally biased region" description="Low complexity" evidence="1">
    <location>
        <begin position="1"/>
        <end position="14"/>
    </location>
</feature>
<sequence>MTSEPSSPPAAAATPRRRSREELDALDSSFLARSLLLTGTLSGTANVIMQLANPAVGYGVARSTVENGRLDKHPIKRARTTLSYLAVAVLGNAEDRKRYRKAVTGQHAQVRSSGDSPVEYNAMNPELQRWVAACLYYGAEETYQLVYGPLEGADRERFYQQGMVLGTTLQMPAELWPEDRAAFERYWNEQVAKISISDEIRAFLLGVAWTEYAPERIRKRIAEDKYRRTIGYLPPVFRAALRVDWTATDQVWFDEYLAEAIRKERRRPLWVSQLGYRLLLWDVRVRYRMGRRLV</sequence>
<dbReference type="PANTHER" id="PTHR36151">
    <property type="entry name" value="BLR2777 PROTEIN"/>
    <property type="match status" value="1"/>
</dbReference>
<comment type="caution">
    <text evidence="3">The sequence shown here is derived from an EMBL/GenBank/DDBJ whole genome shotgun (WGS) entry which is preliminary data.</text>
</comment>
<evidence type="ECO:0000313" key="4">
    <source>
        <dbReference type="Proteomes" id="UP001501690"/>
    </source>
</evidence>
<feature type="region of interest" description="Disordered" evidence="1">
    <location>
        <begin position="1"/>
        <end position="20"/>
    </location>
</feature>
<name>A0ABP4U2P8_9MICO</name>
<accession>A0ABP4U2P8</accession>
<dbReference type="Pfam" id="PF09995">
    <property type="entry name" value="MPAB_Lcp_cat"/>
    <property type="match status" value="1"/>
</dbReference>
<evidence type="ECO:0000313" key="3">
    <source>
        <dbReference type="EMBL" id="GAA1698168.1"/>
    </source>
</evidence>
<dbReference type="InterPro" id="IPR018713">
    <property type="entry name" value="MPAB/Lcp_cat_dom"/>
</dbReference>